<evidence type="ECO:0000313" key="3">
    <source>
        <dbReference type="EMBL" id="KJH45153.1"/>
    </source>
</evidence>
<sequence>MYRCLLLLLSVVIYSVETAPSYAAEGNHLQQTEPTQQPNNARCGCLQVVLFQNPQFNCQCGEENPYQGTSATTTEQITSTTTPSTTTTTTTMQPVMESSTPPSTNGDKPGQCQCIMLGIFGALSAQYQCNCKATDQTYPTYPDNTVVAPSSNGIEEPDSPMTYLADTIEQSTVPSFVADEAESNPLYDTAEQYPLTTNCTMYAGVQPVMCICLPQYDQCSPNVCCLKSKFLSQKKLLTKALYHKVNSKPSAADVLMDILESIKRKLDD</sequence>
<keyword evidence="4" id="KW-1185">Reference proteome</keyword>
<accession>A0A0D8XKI6</accession>
<feature type="compositionally biased region" description="Low complexity" evidence="1">
    <location>
        <begin position="69"/>
        <end position="91"/>
    </location>
</feature>
<feature type="signal peptide" evidence="2">
    <location>
        <begin position="1"/>
        <end position="18"/>
    </location>
</feature>
<dbReference type="Proteomes" id="UP000053766">
    <property type="component" value="Unassembled WGS sequence"/>
</dbReference>
<protein>
    <submittedName>
        <fullName evidence="3">Uncharacterized protein</fullName>
    </submittedName>
</protein>
<dbReference type="AlphaFoldDB" id="A0A0D8XKI6"/>
<evidence type="ECO:0000313" key="4">
    <source>
        <dbReference type="Proteomes" id="UP000053766"/>
    </source>
</evidence>
<feature type="compositionally biased region" description="Polar residues" evidence="1">
    <location>
        <begin position="92"/>
        <end position="104"/>
    </location>
</feature>
<keyword evidence="2" id="KW-0732">Signal</keyword>
<feature type="region of interest" description="Disordered" evidence="1">
    <location>
        <begin position="69"/>
        <end position="104"/>
    </location>
</feature>
<dbReference type="EMBL" id="KN716423">
    <property type="protein sequence ID" value="KJH45153.1"/>
    <property type="molecule type" value="Genomic_DNA"/>
</dbReference>
<dbReference type="STRING" id="29172.A0A0D8XKI6"/>
<evidence type="ECO:0000256" key="1">
    <source>
        <dbReference type="SAM" id="MobiDB-lite"/>
    </source>
</evidence>
<evidence type="ECO:0000256" key="2">
    <source>
        <dbReference type="SAM" id="SignalP"/>
    </source>
</evidence>
<dbReference type="OrthoDB" id="5868900at2759"/>
<proteinExistence type="predicted"/>
<feature type="chain" id="PRO_5002335902" evidence="2">
    <location>
        <begin position="19"/>
        <end position="268"/>
    </location>
</feature>
<name>A0A0D8XKI6_DICVI</name>
<gene>
    <name evidence="3" type="ORF">DICVIV_08795</name>
</gene>
<reference evidence="4" key="2">
    <citation type="journal article" date="2016" name="Sci. Rep.">
        <title>Dictyocaulus viviparus genome, variome and transcriptome elucidate lungworm biology and support future intervention.</title>
        <authorList>
            <person name="McNulty S.N."/>
            <person name="Strube C."/>
            <person name="Rosa B.A."/>
            <person name="Martin J.C."/>
            <person name="Tyagi R."/>
            <person name="Choi Y.J."/>
            <person name="Wang Q."/>
            <person name="Hallsworth Pepin K."/>
            <person name="Zhang X."/>
            <person name="Ozersky P."/>
            <person name="Wilson R.K."/>
            <person name="Sternberg P.W."/>
            <person name="Gasser R.B."/>
            <person name="Mitreva M."/>
        </authorList>
    </citation>
    <scope>NUCLEOTIDE SEQUENCE [LARGE SCALE GENOMIC DNA]</scope>
    <source>
        <strain evidence="4">HannoverDv2000</strain>
    </source>
</reference>
<reference evidence="3 4" key="1">
    <citation type="submission" date="2013-11" db="EMBL/GenBank/DDBJ databases">
        <title>Draft genome of the bovine lungworm Dictyocaulus viviparus.</title>
        <authorList>
            <person name="Mitreva M."/>
        </authorList>
    </citation>
    <scope>NUCLEOTIDE SEQUENCE [LARGE SCALE GENOMIC DNA]</scope>
    <source>
        <strain evidence="3 4">HannoverDv2000</strain>
    </source>
</reference>
<organism evidence="3 4">
    <name type="scientific">Dictyocaulus viviparus</name>
    <name type="common">Bovine lungworm</name>
    <dbReference type="NCBI Taxonomy" id="29172"/>
    <lineage>
        <taxon>Eukaryota</taxon>
        <taxon>Metazoa</taxon>
        <taxon>Ecdysozoa</taxon>
        <taxon>Nematoda</taxon>
        <taxon>Chromadorea</taxon>
        <taxon>Rhabditida</taxon>
        <taxon>Rhabditina</taxon>
        <taxon>Rhabditomorpha</taxon>
        <taxon>Strongyloidea</taxon>
        <taxon>Metastrongylidae</taxon>
        <taxon>Dictyocaulus</taxon>
    </lineage>
</organism>